<dbReference type="InterPro" id="IPR010895">
    <property type="entry name" value="CHRD"/>
</dbReference>
<dbReference type="STRING" id="1178516.AWR27_22985"/>
<organism evidence="7 8">
    <name type="scientific">Spirosoma montaniterrae</name>
    <dbReference type="NCBI Taxonomy" id="1178516"/>
    <lineage>
        <taxon>Bacteria</taxon>
        <taxon>Pseudomonadati</taxon>
        <taxon>Bacteroidota</taxon>
        <taxon>Cytophagia</taxon>
        <taxon>Cytophagales</taxon>
        <taxon>Cytophagaceae</taxon>
        <taxon>Spirosoma</taxon>
    </lineage>
</organism>
<dbReference type="KEGG" id="smon:AWR27_22985"/>
<dbReference type="InterPro" id="IPR029052">
    <property type="entry name" value="Metallo-depent_PP-like"/>
</dbReference>
<dbReference type="Pfam" id="PF25275">
    <property type="entry name" value="Golvesin_C"/>
    <property type="match status" value="1"/>
</dbReference>
<dbReference type="SUPFAM" id="SSF63829">
    <property type="entry name" value="Calcium-dependent phosphotriesterase"/>
    <property type="match status" value="1"/>
</dbReference>
<feature type="domain" description="Phosphodiester glycosidase" evidence="5">
    <location>
        <begin position="114"/>
        <end position="314"/>
    </location>
</feature>
<dbReference type="SUPFAM" id="SSF56300">
    <property type="entry name" value="Metallo-dependent phosphatases"/>
    <property type="match status" value="1"/>
</dbReference>
<evidence type="ECO:0000259" key="6">
    <source>
        <dbReference type="Pfam" id="PF25275"/>
    </source>
</evidence>
<evidence type="ECO:0000256" key="2">
    <source>
        <dbReference type="SAM" id="SignalP"/>
    </source>
</evidence>
<dbReference type="OrthoDB" id="9809781at2"/>
<dbReference type="RefSeq" id="WP_077133385.1">
    <property type="nucleotide sequence ID" value="NZ_CP014263.1"/>
</dbReference>
<feature type="compositionally biased region" description="Low complexity" evidence="1">
    <location>
        <begin position="1338"/>
        <end position="1362"/>
    </location>
</feature>
<evidence type="ECO:0000313" key="8">
    <source>
        <dbReference type="Proteomes" id="UP000187941"/>
    </source>
</evidence>
<dbReference type="Pfam" id="PF09992">
    <property type="entry name" value="NAGPA"/>
    <property type="match status" value="1"/>
</dbReference>
<sequence length="1444" mass="158316">MHTELYRRFFRLVYVLWAGLFCGCMAQAQTPLNSTSGSFTLTWKPREDVNVLLPGSIRVFDTYMPLPGTSAPIRAMYAVIRTDDPNLRLRAVGEPRGATFRLETTKQASERNRGIFAVNGGFFSSNESVSLIIRDGESVASNILSLVRNGRTYFPTRGAFGLVNRRPDVAWVYTLPDGQVVQYASPSPINDTQPAPAQPTSTTPTAATAWNPSQAVGGGPVLVQGGQIRLTANEELFNDAAFVDVNPRTAIGYRDDNALIVLVVDGRQRASAGVTLPQLAGMMQALGCREALNLDGGGSSTMLARDEVVNNPTNVDGGDRNNLRANASALVWTEATETPPREVQIYDTDSPNYAETGLWSRLNQSSFYGSTPARGTAPGQGNKAVYRFNGLAAGRYQLAAWWTVNEANAANVPLVLHRMGGRRDTIRVNQNDYETVAKWNVLGYFELAAGDYLELLGQGRGNRVSVDAIRLVTMEKFPALPQRGDVRIAVVSDLNSGLGSATYEWQVDSIMQRIPRIWRPDLVLCGGDMVAGQGPITSTTVIQGMWRGFDRSVMTPFRASKTPFGFTIGNHDGIRSAAFATERNLTKTYWDTTQTNLPFVDRSNFPFYYSFKVRDLFVASWDASSSTITNDNLNWLRTQLATPEARSARMRFVVGHLPLYSVAQERDAPGNILDRADSLRSILETNNVQTYVSGHHHAYYPGKRGKLELLNAGAAGSGPRQWLFLDRAATNTVTIMDVFYANGTTRLRDTTVYTTYEIAYRDPADMPLFDYKVLPRIIYGYNGTYSVRRDILSNQREANARLSALNREVAQPEQAVGNAHASITGNRILIDGDFKNLKGNLLNRPDAVALYAGRNGDAGRLLFPMAVSSPDRRNGTYSFAQDNASDDLVEQLKAGAVFIRIRTEADTTGEIRSQLYEPNNRPPMTTKVANRPERNVFAVRNIEAIFEINWDEATDAEGDAVSYFYQVATDSMFTNVVYQAGTGRVRNLKQTEADWYNLLGNTPAGQSRTFFHRLITSDGRNLTNGPATRITLTKSDAPLDELVEVPAPAYRYAGRLPNAPNGYGATFDRNGNLWYVDFSASGGAVYIERPNGTPLPFSPIIGSALGGNSNNTGIGTDTDGNILLSRNSRLFKLDARTGRIIASWQSPVRSNGSANTLTVPQPSSTGDVYVPSLWGEDFLYVLKQTQISGRDTFQLVRRITLPGRILSRSFAMEPDGRVVYLPNPGSAQVQKFVSTNGVTYTLAEEINSIAAGSSGIRVTNDKKAYFAVRASGVLPATFHFRDEVNKRLWTLPLPDLGNIEARGLGVSPTGDTLIFCGWNSTGTHRYVRNRPNAPAQETQPDSATASADTTSQARSAARQASTETNAEQLITLFPNPVNEVLEVRADGLAIETVIVTDVQGRTMLEPFRPGSGTIRLSVQQLPTGTYLLVLHTATGGISRRFVKQ</sequence>
<keyword evidence="8" id="KW-1185">Reference proteome</keyword>
<feature type="region of interest" description="Disordered" evidence="1">
    <location>
        <begin position="1326"/>
        <end position="1362"/>
    </location>
</feature>
<reference evidence="7 8" key="1">
    <citation type="submission" date="2016-01" db="EMBL/GenBank/DDBJ databases">
        <authorList>
            <person name="Oliw E.H."/>
        </authorList>
    </citation>
    <scope>NUCLEOTIDE SEQUENCE [LARGE SCALE GENOMIC DNA]</scope>
    <source>
        <strain evidence="7 8">DY10</strain>
    </source>
</reference>
<feature type="chain" id="PRO_5013360846" description="Metallophosphoesterase" evidence="2">
    <location>
        <begin position="29"/>
        <end position="1444"/>
    </location>
</feature>
<feature type="domain" description="CHRD" evidence="4">
    <location>
        <begin position="801"/>
        <end position="915"/>
    </location>
</feature>
<accession>A0A1P9X2P2</accession>
<feature type="domain" description="Golvesin/Xly CBD-like" evidence="6">
    <location>
        <begin position="347"/>
        <end position="472"/>
    </location>
</feature>
<evidence type="ECO:0000259" key="4">
    <source>
        <dbReference type="Pfam" id="PF07452"/>
    </source>
</evidence>
<protein>
    <recommendedName>
        <fullName evidence="9">Metallophosphoesterase</fullName>
    </recommendedName>
</protein>
<dbReference type="PROSITE" id="PS51257">
    <property type="entry name" value="PROKAR_LIPOPROTEIN"/>
    <property type="match status" value="1"/>
</dbReference>
<feature type="signal peptide" evidence="2">
    <location>
        <begin position="1"/>
        <end position="28"/>
    </location>
</feature>
<dbReference type="Pfam" id="PF07452">
    <property type="entry name" value="CHRD"/>
    <property type="match status" value="1"/>
</dbReference>
<dbReference type="Gene3D" id="3.60.21.10">
    <property type="match status" value="1"/>
</dbReference>
<evidence type="ECO:0000259" key="5">
    <source>
        <dbReference type="Pfam" id="PF09992"/>
    </source>
</evidence>
<feature type="domain" description="Calcineurin-like phosphoesterase" evidence="3">
    <location>
        <begin position="487"/>
        <end position="699"/>
    </location>
</feature>
<dbReference type="InterPro" id="IPR004843">
    <property type="entry name" value="Calcineurin-like_PHP"/>
</dbReference>
<dbReference type="Proteomes" id="UP000187941">
    <property type="component" value="Chromosome"/>
</dbReference>
<proteinExistence type="predicted"/>
<dbReference type="InterPro" id="IPR015943">
    <property type="entry name" value="WD40/YVTN_repeat-like_dom_sf"/>
</dbReference>
<gene>
    <name evidence="7" type="ORF">AWR27_22985</name>
</gene>
<dbReference type="GO" id="GO:0016787">
    <property type="term" value="F:hydrolase activity"/>
    <property type="evidence" value="ECO:0007669"/>
    <property type="project" value="InterPro"/>
</dbReference>
<dbReference type="Gene3D" id="2.130.10.10">
    <property type="entry name" value="YVTN repeat-like/Quinoprotein amine dehydrogenase"/>
    <property type="match status" value="1"/>
</dbReference>
<dbReference type="InterPro" id="IPR018711">
    <property type="entry name" value="NAGPA"/>
</dbReference>
<evidence type="ECO:0008006" key="9">
    <source>
        <dbReference type="Google" id="ProtNLM"/>
    </source>
</evidence>
<evidence type="ECO:0000256" key="1">
    <source>
        <dbReference type="SAM" id="MobiDB-lite"/>
    </source>
</evidence>
<dbReference type="NCBIfam" id="TIGR04183">
    <property type="entry name" value="Por_Secre_tail"/>
    <property type="match status" value="1"/>
</dbReference>
<keyword evidence="2" id="KW-0732">Signal</keyword>
<dbReference type="PANTHER" id="PTHR40446:SF2">
    <property type="entry name" value="N-ACETYLGLUCOSAMINE-1-PHOSPHODIESTER ALPHA-N-ACETYLGLUCOSAMINIDASE"/>
    <property type="match status" value="1"/>
</dbReference>
<dbReference type="InterPro" id="IPR033803">
    <property type="entry name" value="CBD-like_Golvesin-Xly"/>
</dbReference>
<dbReference type="EMBL" id="CP014263">
    <property type="protein sequence ID" value="AQG81906.1"/>
    <property type="molecule type" value="Genomic_DNA"/>
</dbReference>
<evidence type="ECO:0000313" key="7">
    <source>
        <dbReference type="EMBL" id="AQG81906.1"/>
    </source>
</evidence>
<evidence type="ECO:0000259" key="3">
    <source>
        <dbReference type="Pfam" id="PF00149"/>
    </source>
</evidence>
<dbReference type="Pfam" id="PF00149">
    <property type="entry name" value="Metallophos"/>
    <property type="match status" value="1"/>
</dbReference>
<name>A0A1P9X2P2_9BACT</name>
<dbReference type="PANTHER" id="PTHR40446">
    <property type="entry name" value="N-ACETYLGLUCOSAMINE-1-PHOSPHODIESTER ALPHA-N-ACETYLGLUCOSAMINIDASE"/>
    <property type="match status" value="1"/>
</dbReference>
<dbReference type="InterPro" id="IPR026444">
    <property type="entry name" value="Secre_tail"/>
</dbReference>